<dbReference type="HOGENOM" id="CLU_1851580_0_0_0"/>
<sequence>MARRERSWTVEEEILLQACSKEAIGYCVRCGLCLDDAQDCAASFIEKLLRRRHLLLHLQEERYRHRALRRFFLNWHRDQQKRLVEEQIACAESMVVEDDSAAHALLLELWQRLEGGLAVLTASQRHLISKTSHRGLLF</sequence>
<dbReference type="InParanoid" id="S0EVN8"/>
<protein>
    <submittedName>
        <fullName evidence="1">Uncharacterized protein</fullName>
    </submittedName>
</protein>
<evidence type="ECO:0000313" key="2">
    <source>
        <dbReference type="Proteomes" id="UP000014227"/>
    </source>
</evidence>
<gene>
    <name evidence="1" type="ORF">CCALI_02054</name>
</gene>
<accession>S0EVN8</accession>
<dbReference type="STRING" id="454171.CP488_02035"/>
<dbReference type="KEGG" id="ccz:CCALI_02054"/>
<name>S0EVN8_CHTCT</name>
<dbReference type="PATRIC" id="fig|1303518.3.peg.2119"/>
<dbReference type="AlphaFoldDB" id="S0EVN8"/>
<evidence type="ECO:0000313" key="1">
    <source>
        <dbReference type="EMBL" id="CCW35861.1"/>
    </source>
</evidence>
<keyword evidence="2" id="KW-1185">Reference proteome</keyword>
<proteinExistence type="predicted"/>
<organism evidence="1 2">
    <name type="scientific">Chthonomonas calidirosea (strain DSM 23976 / ICMP 18418 / T49)</name>
    <dbReference type="NCBI Taxonomy" id="1303518"/>
    <lineage>
        <taxon>Bacteria</taxon>
        <taxon>Bacillati</taxon>
        <taxon>Armatimonadota</taxon>
        <taxon>Chthonomonadia</taxon>
        <taxon>Chthonomonadales</taxon>
        <taxon>Chthonomonadaceae</taxon>
        <taxon>Chthonomonas</taxon>
    </lineage>
</organism>
<reference evidence="2" key="1">
    <citation type="submission" date="2013-03" db="EMBL/GenBank/DDBJ databases">
        <title>Genome sequence of Chthonomonas calidirosea, the first sequenced genome from the Armatimonadetes phylum (formally candidate division OP10).</title>
        <authorList>
            <person name="Lee K.C.Y."/>
            <person name="Morgan X.C."/>
            <person name="Dunfield P.F."/>
            <person name="Tamas I."/>
            <person name="Houghton K.M."/>
            <person name="Vyssotski M."/>
            <person name="Ryan J.L.J."/>
            <person name="Lagutin K."/>
            <person name="McDonald I.R."/>
            <person name="Stott M.B."/>
        </authorList>
    </citation>
    <scope>NUCLEOTIDE SEQUENCE [LARGE SCALE GENOMIC DNA]</scope>
    <source>
        <strain evidence="2">DSM 23976 / ICMP 18418 / T49</strain>
    </source>
</reference>
<dbReference type="Proteomes" id="UP000014227">
    <property type="component" value="Chromosome I"/>
</dbReference>
<dbReference type="EMBL" id="HF951689">
    <property type="protein sequence ID" value="CCW35861.1"/>
    <property type="molecule type" value="Genomic_DNA"/>
</dbReference>
<dbReference type="RefSeq" id="WP_016483385.1">
    <property type="nucleotide sequence ID" value="NC_021487.1"/>
</dbReference>